<dbReference type="InterPro" id="IPR000182">
    <property type="entry name" value="GNAT_dom"/>
</dbReference>
<evidence type="ECO:0000259" key="3">
    <source>
        <dbReference type="PROSITE" id="PS51186"/>
    </source>
</evidence>
<sequence>MAGLFCARLLSMQNRQQGATEMRLYAPRQEDYPELTDVWERSVRATHDFMPEAYIVRLKGLLSQYLDSVTLFCTRDDNSGITGFAGVNKDKLDMLFIAPEHRRQGLGTYLLQHAIRHFGIVELDVNEQNPRAFGFYCKHGFKIVGRSAVDGLGNPYPMLRMRLDGRD</sequence>
<dbReference type="PROSITE" id="PS51186">
    <property type="entry name" value="GNAT"/>
    <property type="match status" value="1"/>
</dbReference>
<evidence type="ECO:0000313" key="4">
    <source>
        <dbReference type="EMBL" id="RMO80431.1"/>
    </source>
</evidence>
<organism evidence="4 5">
    <name type="scientific">Pseudomonas syringae pv. philadelphi</name>
    <dbReference type="NCBI Taxonomy" id="251706"/>
    <lineage>
        <taxon>Bacteria</taxon>
        <taxon>Pseudomonadati</taxon>
        <taxon>Pseudomonadota</taxon>
        <taxon>Gammaproteobacteria</taxon>
        <taxon>Pseudomonadales</taxon>
        <taxon>Pseudomonadaceae</taxon>
        <taxon>Pseudomonas</taxon>
    </lineage>
</organism>
<dbReference type="SUPFAM" id="SSF55729">
    <property type="entry name" value="Acyl-CoA N-acyltransferases (Nat)"/>
    <property type="match status" value="1"/>
</dbReference>
<dbReference type="PANTHER" id="PTHR43800">
    <property type="entry name" value="PEPTIDYL-LYSINE N-ACETYLTRANSFERASE YJAB"/>
    <property type="match status" value="1"/>
</dbReference>
<dbReference type="EMBL" id="RBQB01000338">
    <property type="protein sequence ID" value="RMO80431.1"/>
    <property type="molecule type" value="Genomic_DNA"/>
</dbReference>
<dbReference type="AlphaFoldDB" id="A0A3M3YE72"/>
<keyword evidence="2" id="KW-0012">Acyltransferase</keyword>
<reference evidence="4 5" key="1">
    <citation type="submission" date="2018-08" db="EMBL/GenBank/DDBJ databases">
        <title>Recombination of ecologically and evolutionarily significant loci maintains genetic cohesion in the Pseudomonas syringae species complex.</title>
        <authorList>
            <person name="Dillon M."/>
            <person name="Thakur S."/>
            <person name="Almeida R.N.D."/>
            <person name="Weir B.S."/>
            <person name="Guttman D.S."/>
        </authorList>
    </citation>
    <scope>NUCLEOTIDE SEQUENCE [LARGE SCALE GENOMIC DNA]</scope>
    <source>
        <strain evidence="4 5">ICMP 8902</strain>
    </source>
</reference>
<dbReference type="CDD" id="cd04301">
    <property type="entry name" value="NAT_SF"/>
    <property type="match status" value="1"/>
</dbReference>
<dbReference type="PANTHER" id="PTHR43800:SF1">
    <property type="entry name" value="PEPTIDYL-LYSINE N-ACETYLTRANSFERASE YJAB"/>
    <property type="match status" value="1"/>
</dbReference>
<keyword evidence="1 4" id="KW-0808">Transferase</keyword>
<gene>
    <name evidence="4" type="ORF">ALQ33_02082</name>
</gene>
<feature type="domain" description="N-acetyltransferase" evidence="3">
    <location>
        <begin position="20"/>
        <end position="166"/>
    </location>
</feature>
<accession>A0A3M3YE72</accession>
<dbReference type="Proteomes" id="UP000279372">
    <property type="component" value="Unassembled WGS sequence"/>
</dbReference>
<name>A0A3M3YE72_9PSED</name>
<evidence type="ECO:0000256" key="2">
    <source>
        <dbReference type="ARBA" id="ARBA00023315"/>
    </source>
</evidence>
<proteinExistence type="predicted"/>
<protein>
    <submittedName>
        <fullName evidence="4">Putative acetyltransferase</fullName>
    </submittedName>
</protein>
<dbReference type="GO" id="GO:0016747">
    <property type="term" value="F:acyltransferase activity, transferring groups other than amino-acyl groups"/>
    <property type="evidence" value="ECO:0007669"/>
    <property type="project" value="InterPro"/>
</dbReference>
<dbReference type="InterPro" id="IPR016181">
    <property type="entry name" value="Acyl_CoA_acyltransferase"/>
</dbReference>
<evidence type="ECO:0000313" key="5">
    <source>
        <dbReference type="Proteomes" id="UP000279372"/>
    </source>
</evidence>
<comment type="caution">
    <text evidence="4">The sequence shown here is derived from an EMBL/GenBank/DDBJ whole genome shotgun (WGS) entry which is preliminary data.</text>
</comment>
<evidence type="ECO:0000256" key="1">
    <source>
        <dbReference type="ARBA" id="ARBA00022679"/>
    </source>
</evidence>
<dbReference type="Pfam" id="PF13508">
    <property type="entry name" value="Acetyltransf_7"/>
    <property type="match status" value="1"/>
</dbReference>
<dbReference type="Gene3D" id="3.40.630.30">
    <property type="match status" value="1"/>
</dbReference>